<dbReference type="Gene3D" id="1.10.510.40">
    <property type="match status" value="1"/>
</dbReference>
<reference evidence="5" key="1">
    <citation type="journal article" date="2019" name="Microbiol. Resour. Announc.">
        <title>Complete Genome Sequence of Rubrobacter xylanophilus Strain AA3-22, Isolated from Arima Onsen in Japan.</title>
        <authorList>
            <person name="Tomariguchi N."/>
            <person name="Miyazaki K."/>
        </authorList>
    </citation>
    <scope>NUCLEOTIDE SEQUENCE [LARGE SCALE GENOMIC DNA]</scope>
    <source>
        <strain evidence="5">AA3-22</strain>
    </source>
</reference>
<dbReference type="InterPro" id="IPR037455">
    <property type="entry name" value="LucA/IucC-like"/>
</dbReference>
<comment type="pathway">
    <text evidence="1">Siderophore biosynthesis.</text>
</comment>
<dbReference type="InterPro" id="IPR007310">
    <property type="entry name" value="Aerobactin_biosyn_IucA/IucC_N"/>
</dbReference>
<dbReference type="Gene3D" id="6.10.250.3370">
    <property type="match status" value="1"/>
</dbReference>
<dbReference type="PANTHER" id="PTHR34384:SF5">
    <property type="entry name" value="L-2,3-DIAMINOPROPANOATE--CITRATE LIGASE"/>
    <property type="match status" value="1"/>
</dbReference>
<dbReference type="PANTHER" id="PTHR34384">
    <property type="entry name" value="L-2,3-DIAMINOPROPANOATE--CITRATE LIGASE"/>
    <property type="match status" value="1"/>
</dbReference>
<dbReference type="GO" id="GO:0016881">
    <property type="term" value="F:acid-amino acid ligase activity"/>
    <property type="evidence" value="ECO:0007669"/>
    <property type="project" value="UniProtKB-ARBA"/>
</dbReference>
<dbReference type="AlphaFoldDB" id="A0A510HLR8"/>
<evidence type="ECO:0000259" key="4">
    <source>
        <dbReference type="Pfam" id="PF06276"/>
    </source>
</evidence>
<evidence type="ECO:0000313" key="5">
    <source>
        <dbReference type="EMBL" id="BBL80950.1"/>
    </source>
</evidence>
<proteinExistence type="inferred from homology"/>
<dbReference type="Pfam" id="PF04183">
    <property type="entry name" value="IucA_IucC"/>
    <property type="match status" value="1"/>
</dbReference>
<keyword evidence="6" id="KW-1185">Reference proteome</keyword>
<evidence type="ECO:0000256" key="1">
    <source>
        <dbReference type="ARBA" id="ARBA00004924"/>
    </source>
</evidence>
<name>A0A510HLR8_9ACTN</name>
<dbReference type="Proteomes" id="UP000318065">
    <property type="component" value="Chromosome"/>
</dbReference>
<evidence type="ECO:0000313" key="6">
    <source>
        <dbReference type="Proteomes" id="UP000318065"/>
    </source>
</evidence>
<protein>
    <submittedName>
        <fullName evidence="5">Iron transporter</fullName>
    </submittedName>
</protein>
<feature type="domain" description="Aerobactin siderophore biosynthesis IucA/IucC N-terminal" evidence="3">
    <location>
        <begin position="138"/>
        <end position="368"/>
    </location>
</feature>
<dbReference type="EMBL" id="AP019791">
    <property type="protein sequence ID" value="BBL80950.1"/>
    <property type="molecule type" value="Genomic_DNA"/>
</dbReference>
<gene>
    <name evidence="5" type="ORF">RxyAA322_28040</name>
</gene>
<comment type="similarity">
    <text evidence="2">Belongs to the IucA/IucC family.</text>
</comment>
<dbReference type="InterPro" id="IPR022770">
    <property type="entry name" value="IucA/IucC-like_C"/>
</dbReference>
<organism evidence="5 6">
    <name type="scientific">Rubrobacter xylanophilus</name>
    <dbReference type="NCBI Taxonomy" id="49319"/>
    <lineage>
        <taxon>Bacteria</taxon>
        <taxon>Bacillati</taxon>
        <taxon>Actinomycetota</taxon>
        <taxon>Rubrobacteria</taxon>
        <taxon>Rubrobacterales</taxon>
        <taxon>Rubrobacteraceae</taxon>
        <taxon>Rubrobacter</taxon>
    </lineage>
</organism>
<evidence type="ECO:0000256" key="2">
    <source>
        <dbReference type="ARBA" id="ARBA00007832"/>
    </source>
</evidence>
<dbReference type="Pfam" id="PF06276">
    <property type="entry name" value="FhuF"/>
    <property type="match status" value="1"/>
</dbReference>
<evidence type="ECO:0000259" key="3">
    <source>
        <dbReference type="Pfam" id="PF04183"/>
    </source>
</evidence>
<dbReference type="RefSeq" id="WP_197735497.1">
    <property type="nucleotide sequence ID" value="NZ_AP019791.1"/>
</dbReference>
<dbReference type="GO" id="GO:0019290">
    <property type="term" value="P:siderophore biosynthetic process"/>
    <property type="evidence" value="ECO:0007669"/>
    <property type="project" value="InterPro"/>
</dbReference>
<feature type="domain" description="Aerobactin siderophore biosynthesis IucA/IucC-like C-terminal" evidence="4">
    <location>
        <begin position="399"/>
        <end position="559"/>
    </location>
</feature>
<sequence length="581" mass="65298">MLDQRMTARQIADRATMQNLLNCFLRETGRGTVIPYGTAGERAFLISLDKLGMEVLAPLRYLSPTGRHLFGFPVTAGPEGDARRAELDPAALAALISRELFLERGGSPEELLLRSLQSRRNVERFVEARLGERPEKGFIAAEQSLVFGHPLHPTPKSRQGFTGEQLAAYSPEMGASFPLHYFRAHRSIVAEGSALPRRASQLILEELRRDPGTGQELPGDEDHALVPAHPWQAEMLLRRPEVRRLVEEGLLEHLGPLGSPYRPTSSVRTVYRAEARFMLKLSLGVGITNSVRNNLRGELLRGMKMCRVLESAVGRELRERFPDFRIIRDPAHITVETGGGKESGFEVLLRENPFHGGEDAAALVALCQDGLGEEGSRLARIVRHLAREEGRPPSEVSREWFRRYLEVSLRPILWLYFAHGIAPEAHQQNSVLELEGGYPARFYYRDNQGYYFRESAREHLERLVPGVHDIEGGTVVEDALADERLRYYFFVNNLFGVVNALGCAGLADERELLRELRRVLEELEPEAPPASELVPSLLHLRRLPCKANLLTRLHDMDELLGDLETQSVYVEVDNPLAEVSA</sequence>
<accession>A0A510HLR8</accession>